<keyword evidence="1" id="KW-0812">Transmembrane</keyword>
<dbReference type="AlphaFoldDB" id="A0A939DQW2"/>
<proteinExistence type="predicted"/>
<dbReference type="Proteomes" id="UP000664654">
    <property type="component" value="Unassembled WGS sequence"/>
</dbReference>
<name>A0A939DQW2_9ALTE</name>
<comment type="caution">
    <text evidence="2">The sequence shown here is derived from an EMBL/GenBank/DDBJ whole genome shotgun (WGS) entry which is preliminary data.</text>
</comment>
<reference evidence="2" key="1">
    <citation type="submission" date="2021-03" db="EMBL/GenBank/DDBJ databases">
        <title>novel species isolated from a fishpond in China.</title>
        <authorList>
            <person name="Lu H."/>
            <person name="Cai Z."/>
        </authorList>
    </citation>
    <scope>NUCLEOTIDE SEQUENCE</scope>
    <source>
        <strain evidence="2">JCM 30855</strain>
    </source>
</reference>
<keyword evidence="1" id="KW-1133">Transmembrane helix</keyword>
<organism evidence="2 3">
    <name type="scientific">Bowmanella dokdonensis</name>
    <dbReference type="NCBI Taxonomy" id="751969"/>
    <lineage>
        <taxon>Bacteria</taxon>
        <taxon>Pseudomonadati</taxon>
        <taxon>Pseudomonadota</taxon>
        <taxon>Gammaproteobacteria</taxon>
        <taxon>Alteromonadales</taxon>
        <taxon>Alteromonadaceae</taxon>
        <taxon>Bowmanella</taxon>
    </lineage>
</organism>
<protein>
    <submittedName>
        <fullName evidence="2">Uncharacterized protein</fullName>
    </submittedName>
</protein>
<evidence type="ECO:0000313" key="2">
    <source>
        <dbReference type="EMBL" id="MBN7827018.1"/>
    </source>
</evidence>
<keyword evidence="3" id="KW-1185">Reference proteome</keyword>
<sequence length="129" mass="14367">MCKKVLALIESILYENKIHKVLKKVAKQRISIILQPGNVPVIERAVGNDEATQALLLTAQIRGWVEVLHEALPTGKVDEQGNLSESSFQNIQTHWRLTDSGWAAIQRRHQMAIFSLIVGLTSIFIAISA</sequence>
<keyword evidence="1" id="KW-0472">Membrane</keyword>
<evidence type="ECO:0000256" key="1">
    <source>
        <dbReference type="SAM" id="Phobius"/>
    </source>
</evidence>
<dbReference type="EMBL" id="JAFKCV010000012">
    <property type="protein sequence ID" value="MBN7827018.1"/>
    <property type="molecule type" value="Genomic_DNA"/>
</dbReference>
<gene>
    <name evidence="2" type="ORF">J0A66_17425</name>
</gene>
<dbReference type="RefSeq" id="WP_206575128.1">
    <property type="nucleotide sequence ID" value="NZ_JAFKCV010000012.1"/>
</dbReference>
<evidence type="ECO:0000313" key="3">
    <source>
        <dbReference type="Proteomes" id="UP000664654"/>
    </source>
</evidence>
<feature type="transmembrane region" description="Helical" evidence="1">
    <location>
        <begin position="111"/>
        <end position="128"/>
    </location>
</feature>
<accession>A0A939DQW2</accession>